<dbReference type="InterPro" id="IPR016035">
    <property type="entry name" value="Acyl_Trfase/lysoPLipase"/>
</dbReference>
<dbReference type="GO" id="GO:0004314">
    <property type="term" value="F:[acyl-carrier-protein] S-malonyltransferase activity"/>
    <property type="evidence" value="ECO:0007669"/>
    <property type="project" value="UniProtKB-EC"/>
</dbReference>
<dbReference type="PIRSF" id="PIRSF000446">
    <property type="entry name" value="Mct"/>
    <property type="match status" value="1"/>
</dbReference>
<dbReference type="eggNOG" id="COG0331">
    <property type="taxonomic scope" value="Bacteria"/>
</dbReference>
<dbReference type="RefSeq" id="WP_012235817.1">
    <property type="nucleotide sequence ID" value="NC_010162.1"/>
</dbReference>
<dbReference type="OrthoDB" id="5393437at2"/>
<evidence type="ECO:0000313" key="9">
    <source>
        <dbReference type="EMBL" id="CAN93345.1"/>
    </source>
</evidence>
<sequence length="305" mass="33525">MKALLFPGQGAQDPAMCAGVVGHPRFAERYGVICDSTRTDVLRRIQEGDAGILDQNRFSSLMTVLVSAILLDMLRERDAATPEYFAGYSVGQWSAMYAAGMLTYEQTIEALVERARLMDECVDRRPGAMCAVIGLREAVLEQVLADLRSRGHLVFIANYNCVGQYSISGAVPAIELAEEELRAHRPKKIVRLPVSGAWHCPMLEDAQVRFAEVLAGVRFGPRAAPVLDNVTGDWLPDEPEALRDGLARHISHPVQWERGIKKLAALGCRRFVEVGYGNSLTKFGFFIDRQAEFSAFHGEGVACAG</sequence>
<dbReference type="PANTHER" id="PTHR42681">
    <property type="entry name" value="MALONYL-COA-ACYL CARRIER PROTEIN TRANSACYLASE, MITOCHONDRIAL"/>
    <property type="match status" value="1"/>
</dbReference>
<keyword evidence="3 6" id="KW-0808">Transferase</keyword>
<dbReference type="Proteomes" id="UP000002139">
    <property type="component" value="Chromosome"/>
</dbReference>
<evidence type="ECO:0000313" key="10">
    <source>
        <dbReference type="Proteomes" id="UP000002139"/>
    </source>
</evidence>
<feature type="active site" evidence="7">
    <location>
        <position position="199"/>
    </location>
</feature>
<keyword evidence="4 6" id="KW-0012">Acyltransferase</keyword>
<dbReference type="InterPro" id="IPR050858">
    <property type="entry name" value="Mal-CoA-ACP_Trans/PKS_FabD"/>
</dbReference>
<reference evidence="9 10" key="1">
    <citation type="journal article" date="2007" name="Nat. Biotechnol.">
        <title>Complete genome sequence of the myxobacterium Sorangium cellulosum.</title>
        <authorList>
            <person name="Schneiker S."/>
            <person name="Perlova O."/>
            <person name="Kaiser O."/>
            <person name="Gerth K."/>
            <person name="Alici A."/>
            <person name="Altmeyer M.O."/>
            <person name="Bartels D."/>
            <person name="Bekel T."/>
            <person name="Beyer S."/>
            <person name="Bode E."/>
            <person name="Bode H.B."/>
            <person name="Bolten C.J."/>
            <person name="Choudhuri J.V."/>
            <person name="Doss S."/>
            <person name="Elnakady Y.A."/>
            <person name="Frank B."/>
            <person name="Gaigalat L."/>
            <person name="Goesmann A."/>
            <person name="Groeger C."/>
            <person name="Gross F."/>
            <person name="Jelsbak L."/>
            <person name="Jelsbak L."/>
            <person name="Kalinowski J."/>
            <person name="Kegler C."/>
            <person name="Knauber T."/>
            <person name="Konietzny S."/>
            <person name="Kopp M."/>
            <person name="Krause L."/>
            <person name="Krug D."/>
            <person name="Linke B."/>
            <person name="Mahmud T."/>
            <person name="Martinez-Arias R."/>
            <person name="McHardy A.C."/>
            <person name="Merai M."/>
            <person name="Meyer F."/>
            <person name="Mormann S."/>
            <person name="Munoz-Dorado J."/>
            <person name="Perez J."/>
            <person name="Pradella S."/>
            <person name="Rachid S."/>
            <person name="Raddatz G."/>
            <person name="Rosenau F."/>
            <person name="Rueckert C."/>
            <person name="Sasse F."/>
            <person name="Scharfe M."/>
            <person name="Schuster S.C."/>
            <person name="Suen G."/>
            <person name="Treuner-Lange A."/>
            <person name="Velicer G.J."/>
            <person name="Vorholter F.-J."/>
            <person name="Weissman K.J."/>
            <person name="Welch R.D."/>
            <person name="Wenzel S.C."/>
            <person name="Whitworth D.E."/>
            <person name="Wilhelm S."/>
            <person name="Wittmann C."/>
            <person name="Bloecker H."/>
            <person name="Puehler A."/>
            <person name="Mueller R."/>
        </authorList>
    </citation>
    <scope>NUCLEOTIDE SEQUENCE [LARGE SCALE GENOMIC DNA]</scope>
    <source>
        <strain evidence="10">So ce56</strain>
    </source>
</reference>
<dbReference type="InterPro" id="IPR001227">
    <property type="entry name" value="Ac_transferase_dom_sf"/>
</dbReference>
<evidence type="ECO:0000256" key="4">
    <source>
        <dbReference type="ARBA" id="ARBA00023315"/>
    </source>
</evidence>
<keyword evidence="10" id="KW-1185">Reference proteome</keyword>
<dbReference type="InterPro" id="IPR024925">
    <property type="entry name" value="Malonyl_CoA-ACP_transAc"/>
</dbReference>
<evidence type="ECO:0000256" key="2">
    <source>
        <dbReference type="ARBA" id="ARBA00018953"/>
    </source>
</evidence>
<evidence type="ECO:0000259" key="8">
    <source>
        <dbReference type="SMART" id="SM00827"/>
    </source>
</evidence>
<dbReference type="HOGENOM" id="CLU_030558_0_1_7"/>
<evidence type="ECO:0000256" key="6">
    <source>
        <dbReference type="PIRNR" id="PIRNR000446"/>
    </source>
</evidence>
<proteinExistence type="inferred from homology"/>
<gene>
    <name evidence="9" type="primary">fabD1</name>
    <name evidence="9" type="ordered locus">sce3186</name>
</gene>
<dbReference type="AlphaFoldDB" id="A9GJ23"/>
<dbReference type="SUPFAM" id="SSF52151">
    <property type="entry name" value="FabD/lysophospholipase-like"/>
    <property type="match status" value="1"/>
</dbReference>
<dbReference type="Gene3D" id="3.40.366.10">
    <property type="entry name" value="Malonyl-Coenzyme A Acyl Carrier Protein, domain 2"/>
    <property type="match status" value="1"/>
</dbReference>
<feature type="active site" evidence="7">
    <location>
        <position position="89"/>
    </location>
</feature>
<organism evidence="9 10">
    <name type="scientific">Sorangium cellulosum (strain So ce56)</name>
    <name type="common">Polyangium cellulosum (strain So ce56)</name>
    <dbReference type="NCBI Taxonomy" id="448385"/>
    <lineage>
        <taxon>Bacteria</taxon>
        <taxon>Pseudomonadati</taxon>
        <taxon>Myxococcota</taxon>
        <taxon>Polyangia</taxon>
        <taxon>Polyangiales</taxon>
        <taxon>Polyangiaceae</taxon>
        <taxon>Sorangium</taxon>
    </lineage>
</organism>
<evidence type="ECO:0000256" key="1">
    <source>
        <dbReference type="ARBA" id="ARBA00013258"/>
    </source>
</evidence>
<evidence type="ECO:0000256" key="3">
    <source>
        <dbReference type="ARBA" id="ARBA00022679"/>
    </source>
</evidence>
<dbReference type="BioCyc" id="SCEL448385:SCE_RS16335-MONOMER"/>
<name>A9GJ23_SORC5</name>
<dbReference type="STRING" id="448385.sce3186"/>
<dbReference type="SUPFAM" id="SSF55048">
    <property type="entry name" value="Probable ACP-binding domain of malonyl-CoA ACP transacylase"/>
    <property type="match status" value="1"/>
</dbReference>
<dbReference type="EMBL" id="AM746676">
    <property type="protein sequence ID" value="CAN93345.1"/>
    <property type="molecule type" value="Genomic_DNA"/>
</dbReference>
<dbReference type="PANTHER" id="PTHR42681:SF1">
    <property type="entry name" value="MALONYL-COA-ACYL CARRIER PROTEIN TRANSACYLASE, MITOCHONDRIAL"/>
    <property type="match status" value="1"/>
</dbReference>
<accession>A9GJ23</accession>
<dbReference type="SMART" id="SM00827">
    <property type="entry name" value="PKS_AT"/>
    <property type="match status" value="1"/>
</dbReference>
<comment type="catalytic activity">
    <reaction evidence="5 6">
        <text>holo-[ACP] + malonyl-CoA = malonyl-[ACP] + CoA</text>
        <dbReference type="Rhea" id="RHEA:41792"/>
        <dbReference type="Rhea" id="RHEA-COMP:9623"/>
        <dbReference type="Rhea" id="RHEA-COMP:9685"/>
        <dbReference type="ChEBI" id="CHEBI:57287"/>
        <dbReference type="ChEBI" id="CHEBI:57384"/>
        <dbReference type="ChEBI" id="CHEBI:64479"/>
        <dbReference type="ChEBI" id="CHEBI:78449"/>
        <dbReference type="EC" id="2.3.1.39"/>
    </reaction>
</comment>
<dbReference type="GO" id="GO:0006633">
    <property type="term" value="P:fatty acid biosynthetic process"/>
    <property type="evidence" value="ECO:0007669"/>
    <property type="project" value="TreeGrafter"/>
</dbReference>
<dbReference type="InterPro" id="IPR014043">
    <property type="entry name" value="Acyl_transferase_dom"/>
</dbReference>
<dbReference type="KEGG" id="scl:sce3186"/>
<evidence type="ECO:0000256" key="7">
    <source>
        <dbReference type="PIRSR" id="PIRSR000446-1"/>
    </source>
</evidence>
<dbReference type="EC" id="2.3.1.39" evidence="1 6"/>
<protein>
    <recommendedName>
        <fullName evidence="2 6">Malonyl CoA-acyl carrier protein transacylase</fullName>
        <ecNumber evidence="1 6">2.3.1.39</ecNumber>
    </recommendedName>
</protein>
<dbReference type="InterPro" id="IPR016036">
    <property type="entry name" value="Malonyl_transacylase_ACP-bd"/>
</dbReference>
<evidence type="ECO:0000256" key="5">
    <source>
        <dbReference type="ARBA" id="ARBA00048462"/>
    </source>
</evidence>
<dbReference type="Pfam" id="PF00698">
    <property type="entry name" value="Acyl_transf_1"/>
    <property type="match status" value="1"/>
</dbReference>
<dbReference type="Gene3D" id="3.30.70.250">
    <property type="entry name" value="Malonyl-CoA ACP transacylase, ACP-binding"/>
    <property type="match status" value="1"/>
</dbReference>
<feature type="domain" description="Malonyl-CoA:ACP transacylase (MAT)" evidence="8">
    <location>
        <begin position="5"/>
        <end position="305"/>
    </location>
</feature>
<comment type="similarity">
    <text evidence="6">Belongs to the fabD family.</text>
</comment>